<dbReference type="Proteomes" id="UP001652660">
    <property type="component" value="Chromosome 3e"/>
</dbReference>
<proteinExistence type="predicted"/>
<dbReference type="GeneID" id="140038406"/>
<reference evidence="2" key="1">
    <citation type="submission" date="2025-08" db="UniProtKB">
        <authorList>
            <consortium name="RefSeq"/>
        </authorList>
    </citation>
    <scope>IDENTIFICATION</scope>
    <source>
        <tissue evidence="2">Leaves</tissue>
    </source>
</reference>
<protein>
    <recommendedName>
        <fullName evidence="3">Endonuclease/exonuclease/phosphatase</fullName>
    </recommendedName>
</protein>
<dbReference type="PANTHER" id="PTHR33710">
    <property type="entry name" value="BNAC02G09200D PROTEIN"/>
    <property type="match status" value="1"/>
</dbReference>
<dbReference type="RefSeq" id="XP_071939854.1">
    <property type="nucleotide sequence ID" value="XM_072083753.1"/>
</dbReference>
<organism evidence="1 2">
    <name type="scientific">Coffea arabica</name>
    <name type="common">Arabian coffee</name>
    <dbReference type="NCBI Taxonomy" id="13443"/>
    <lineage>
        <taxon>Eukaryota</taxon>
        <taxon>Viridiplantae</taxon>
        <taxon>Streptophyta</taxon>
        <taxon>Embryophyta</taxon>
        <taxon>Tracheophyta</taxon>
        <taxon>Spermatophyta</taxon>
        <taxon>Magnoliopsida</taxon>
        <taxon>eudicotyledons</taxon>
        <taxon>Gunneridae</taxon>
        <taxon>Pentapetalae</taxon>
        <taxon>asterids</taxon>
        <taxon>lamiids</taxon>
        <taxon>Gentianales</taxon>
        <taxon>Rubiaceae</taxon>
        <taxon>Ixoroideae</taxon>
        <taxon>Gardenieae complex</taxon>
        <taxon>Bertiereae - Coffeeae clade</taxon>
        <taxon>Coffeeae</taxon>
        <taxon>Coffea</taxon>
    </lineage>
</organism>
<evidence type="ECO:0000313" key="2">
    <source>
        <dbReference type="RefSeq" id="XP_071939854.1"/>
    </source>
</evidence>
<dbReference type="PANTHER" id="PTHR33710:SF77">
    <property type="entry name" value="DNASE I-LIKE SUPERFAMILY PROTEIN"/>
    <property type="match status" value="1"/>
</dbReference>
<sequence>MEEAEVFDVGFSCSSFTWCNNRQGRAWIWKRLDRLLVNGECSELPSVVSVTHLARHPSDHAPLKVSYTSRTDDKPHAFRFLNVWTSRASLLDVIRNTWQQECHGSPLRVLCSKLLAARRAIQEWNKNSFGNIFAASREAEASVTRAEARLDNEPSEDAQVELNRAQAQLNHALSVEEQFWKQKARVKWLRHGDRNSKFFHAALRQRRLQGVIHRIKDMNGI</sequence>
<gene>
    <name evidence="2" type="primary">LOC140038406</name>
</gene>
<keyword evidence="1" id="KW-1185">Reference proteome</keyword>
<dbReference type="SUPFAM" id="SSF56219">
    <property type="entry name" value="DNase I-like"/>
    <property type="match status" value="1"/>
</dbReference>
<dbReference type="InterPro" id="IPR036691">
    <property type="entry name" value="Endo/exonu/phosph_ase_sf"/>
</dbReference>
<accession>A0ABM4X753</accession>
<evidence type="ECO:0008006" key="3">
    <source>
        <dbReference type="Google" id="ProtNLM"/>
    </source>
</evidence>
<evidence type="ECO:0000313" key="1">
    <source>
        <dbReference type="Proteomes" id="UP001652660"/>
    </source>
</evidence>
<name>A0ABM4X753_COFAR</name>